<sequence>MTENAAKRRPSILVVVLAAAICATLAVIVGLVVYHTTRSQSPQAPAANQPAPSKTPANPDTTLPADAQGLLDEGAKAQSAGKVADKATRDLMASEAAREASDPRALGKADAPVVMIEYGDFSCPMCARAQAQTISHLRPLIDAGVLRLEWKDMAFFRQFRSDYAAAGGLAAAKQGKFWPFHDAAYQLSANGDHPTWNQDNLRQVATQAGIENVEQFMADANSPELLGKVQAQTDHASKEMGLQGTPTFFVNDRYISGAQDPRVFLATIRAAYKDATGRTSLK</sequence>
<keyword evidence="4" id="KW-1015">Disulfide bond</keyword>
<dbReference type="Proteomes" id="UP000235122">
    <property type="component" value="Unassembled WGS sequence"/>
</dbReference>
<evidence type="ECO:0000259" key="8">
    <source>
        <dbReference type="Pfam" id="PF13462"/>
    </source>
</evidence>
<comment type="similarity">
    <text evidence="1">Belongs to the thioredoxin family. DsbA subfamily.</text>
</comment>
<evidence type="ECO:0000256" key="4">
    <source>
        <dbReference type="ARBA" id="ARBA00023157"/>
    </source>
</evidence>
<keyword evidence="5" id="KW-0676">Redox-active center</keyword>
<dbReference type="InterPro" id="IPR036249">
    <property type="entry name" value="Thioredoxin-like_sf"/>
</dbReference>
<feature type="region of interest" description="Disordered" evidence="6">
    <location>
        <begin position="41"/>
        <end position="66"/>
    </location>
</feature>
<feature type="transmembrane region" description="Helical" evidence="7">
    <location>
        <begin position="12"/>
        <end position="34"/>
    </location>
</feature>
<name>A0A2I1IPJ2_9ACTO</name>
<evidence type="ECO:0000256" key="6">
    <source>
        <dbReference type="SAM" id="MobiDB-lite"/>
    </source>
</evidence>
<evidence type="ECO:0000313" key="10">
    <source>
        <dbReference type="Proteomes" id="UP000235122"/>
    </source>
</evidence>
<dbReference type="Gene3D" id="3.40.30.10">
    <property type="entry name" value="Glutaredoxin"/>
    <property type="match status" value="1"/>
</dbReference>
<evidence type="ECO:0000313" key="9">
    <source>
        <dbReference type="EMBL" id="PKY73039.1"/>
    </source>
</evidence>
<evidence type="ECO:0000256" key="5">
    <source>
        <dbReference type="ARBA" id="ARBA00023284"/>
    </source>
</evidence>
<feature type="compositionally biased region" description="Low complexity" evidence="6">
    <location>
        <begin position="41"/>
        <end position="52"/>
    </location>
</feature>
<keyword evidence="10" id="KW-1185">Reference proteome</keyword>
<keyword evidence="7" id="KW-0472">Membrane</keyword>
<evidence type="ECO:0000256" key="2">
    <source>
        <dbReference type="ARBA" id="ARBA00022729"/>
    </source>
</evidence>
<reference evidence="9 10" key="1">
    <citation type="submission" date="2017-12" db="EMBL/GenBank/DDBJ databases">
        <title>Phylogenetic diversity of female urinary microbiome.</title>
        <authorList>
            <person name="Thomas-White K."/>
            <person name="Wolfe A.J."/>
        </authorList>
    </citation>
    <scope>NUCLEOTIDE SEQUENCE [LARGE SCALE GENOMIC DNA]</scope>
    <source>
        <strain evidence="9 10">UMB0402</strain>
    </source>
</reference>
<dbReference type="PANTHER" id="PTHR13887">
    <property type="entry name" value="GLUTATHIONE S-TRANSFERASE KAPPA"/>
    <property type="match status" value="1"/>
</dbReference>
<dbReference type="RefSeq" id="WP_024330877.1">
    <property type="nucleotide sequence ID" value="NZ_JASOXK010000011.1"/>
</dbReference>
<evidence type="ECO:0000256" key="7">
    <source>
        <dbReference type="SAM" id="Phobius"/>
    </source>
</evidence>
<evidence type="ECO:0000256" key="1">
    <source>
        <dbReference type="ARBA" id="ARBA00005791"/>
    </source>
</evidence>
<gene>
    <name evidence="9" type="ORF">CYJ19_00130</name>
</gene>
<organism evidence="9 10">
    <name type="scientific">Winkia neuii</name>
    <dbReference type="NCBI Taxonomy" id="33007"/>
    <lineage>
        <taxon>Bacteria</taxon>
        <taxon>Bacillati</taxon>
        <taxon>Actinomycetota</taxon>
        <taxon>Actinomycetes</taxon>
        <taxon>Actinomycetales</taxon>
        <taxon>Actinomycetaceae</taxon>
        <taxon>Winkia</taxon>
    </lineage>
</organism>
<accession>A0A2I1IPJ2</accession>
<protein>
    <recommendedName>
        <fullName evidence="8">Thioredoxin-like fold domain-containing protein</fullName>
    </recommendedName>
</protein>
<comment type="caution">
    <text evidence="9">The sequence shown here is derived from an EMBL/GenBank/DDBJ whole genome shotgun (WGS) entry which is preliminary data.</text>
</comment>
<dbReference type="GeneID" id="35866001"/>
<dbReference type="EMBL" id="PKKO01000001">
    <property type="protein sequence ID" value="PKY73039.1"/>
    <property type="molecule type" value="Genomic_DNA"/>
</dbReference>
<keyword evidence="2" id="KW-0732">Signal</keyword>
<dbReference type="GO" id="GO:0016491">
    <property type="term" value="F:oxidoreductase activity"/>
    <property type="evidence" value="ECO:0007669"/>
    <property type="project" value="UniProtKB-KW"/>
</dbReference>
<dbReference type="SUPFAM" id="SSF52833">
    <property type="entry name" value="Thioredoxin-like"/>
    <property type="match status" value="1"/>
</dbReference>
<keyword evidence="7" id="KW-0812">Transmembrane</keyword>
<evidence type="ECO:0000256" key="3">
    <source>
        <dbReference type="ARBA" id="ARBA00023002"/>
    </source>
</evidence>
<dbReference type="PANTHER" id="PTHR13887:SF14">
    <property type="entry name" value="DISULFIDE BOND FORMATION PROTEIN D"/>
    <property type="match status" value="1"/>
</dbReference>
<keyword evidence="7" id="KW-1133">Transmembrane helix</keyword>
<dbReference type="STRING" id="33007.HMPREF3198_00639"/>
<dbReference type="InterPro" id="IPR012336">
    <property type="entry name" value="Thioredoxin-like_fold"/>
</dbReference>
<keyword evidence="3" id="KW-0560">Oxidoreductase</keyword>
<dbReference type="Pfam" id="PF13462">
    <property type="entry name" value="Thioredoxin_4"/>
    <property type="match status" value="1"/>
</dbReference>
<feature type="domain" description="Thioredoxin-like fold" evidence="8">
    <location>
        <begin position="102"/>
        <end position="268"/>
    </location>
</feature>
<proteinExistence type="inferred from homology"/>
<dbReference type="AlphaFoldDB" id="A0A2I1IPJ2"/>